<dbReference type="GO" id="GO:0003723">
    <property type="term" value="F:RNA binding"/>
    <property type="evidence" value="ECO:0007669"/>
    <property type="project" value="UniProtKB-UniRule"/>
</dbReference>
<proteinExistence type="inferred from homology"/>
<comment type="caution">
    <text evidence="14">The sequence shown here is derived from an EMBL/GenBank/DDBJ whole genome shotgun (WGS) entry which is preliminary data.</text>
</comment>
<dbReference type="SUPFAM" id="SSF50891">
    <property type="entry name" value="Cyclophilin-like"/>
    <property type="match status" value="1"/>
</dbReference>
<dbReference type="EC" id="5.2.1.8" evidence="9"/>
<evidence type="ECO:0000256" key="1">
    <source>
        <dbReference type="ARBA" id="ARBA00000971"/>
    </source>
</evidence>
<feature type="domain" description="CCHC-type" evidence="13">
    <location>
        <begin position="261"/>
        <end position="276"/>
    </location>
</feature>
<feature type="compositionally biased region" description="Basic and acidic residues" evidence="10">
    <location>
        <begin position="78"/>
        <end position="90"/>
    </location>
</feature>
<keyword evidence="7" id="KW-0863">Zinc-finger</keyword>
<dbReference type="InterPro" id="IPR035542">
    <property type="entry name" value="CRIP"/>
</dbReference>
<dbReference type="PROSITE" id="PS50158">
    <property type="entry name" value="ZF_CCHC"/>
    <property type="match status" value="1"/>
</dbReference>
<keyword evidence="3 8" id="KW-0694">RNA-binding</keyword>
<dbReference type="InterPro" id="IPR001878">
    <property type="entry name" value="Znf_CCHC"/>
</dbReference>
<evidence type="ECO:0000256" key="6">
    <source>
        <dbReference type="ARBA" id="ARBA00023242"/>
    </source>
</evidence>
<keyword evidence="5 9" id="KW-0413">Isomerase</keyword>
<evidence type="ECO:0000313" key="14">
    <source>
        <dbReference type="EMBL" id="CAD6338723.1"/>
    </source>
</evidence>
<organism evidence="14 15">
    <name type="scientific">Miscanthus lutarioriparius</name>
    <dbReference type="NCBI Taxonomy" id="422564"/>
    <lineage>
        <taxon>Eukaryota</taxon>
        <taxon>Viridiplantae</taxon>
        <taxon>Streptophyta</taxon>
        <taxon>Embryophyta</taxon>
        <taxon>Tracheophyta</taxon>
        <taxon>Spermatophyta</taxon>
        <taxon>Magnoliopsida</taxon>
        <taxon>Liliopsida</taxon>
        <taxon>Poales</taxon>
        <taxon>Poaceae</taxon>
        <taxon>PACMAD clade</taxon>
        <taxon>Panicoideae</taxon>
        <taxon>Andropogonodae</taxon>
        <taxon>Andropogoneae</taxon>
        <taxon>Saccharinae</taxon>
        <taxon>Miscanthus</taxon>
    </lineage>
</organism>
<dbReference type="GO" id="GO:0003755">
    <property type="term" value="F:peptidyl-prolyl cis-trans isomerase activity"/>
    <property type="evidence" value="ECO:0007669"/>
    <property type="project" value="UniProtKB-UniRule"/>
</dbReference>
<dbReference type="InterPro" id="IPR012677">
    <property type="entry name" value="Nucleotide-bd_a/b_plait_sf"/>
</dbReference>
<evidence type="ECO:0000256" key="2">
    <source>
        <dbReference type="ARBA" id="ARBA00004123"/>
    </source>
</evidence>
<dbReference type="InterPro" id="IPR035979">
    <property type="entry name" value="RBD_domain_sf"/>
</dbReference>
<feature type="region of interest" description="Disordered" evidence="10">
    <location>
        <begin position="311"/>
        <end position="349"/>
    </location>
</feature>
<keyword evidence="7" id="KW-0479">Metal-binding</keyword>
<accession>A0A811SBQ0</accession>
<dbReference type="AlphaFoldDB" id="A0A811SBQ0"/>
<dbReference type="Pfam" id="PF00076">
    <property type="entry name" value="RRM_1"/>
    <property type="match status" value="1"/>
</dbReference>
<keyword evidence="7" id="KW-0862">Zinc</keyword>
<comment type="subcellular location">
    <subcellularLocation>
        <location evidence="2 9">Nucleus</location>
    </subcellularLocation>
</comment>
<dbReference type="Pfam" id="PF00160">
    <property type="entry name" value="Pro_isomerase"/>
    <property type="match status" value="1"/>
</dbReference>
<gene>
    <name evidence="14" type="ORF">NCGR_LOCUS62821</name>
</gene>
<dbReference type="Gene3D" id="2.40.100.10">
    <property type="entry name" value="Cyclophilin-like"/>
    <property type="match status" value="1"/>
</dbReference>
<evidence type="ECO:0000256" key="3">
    <source>
        <dbReference type="ARBA" id="ARBA00022884"/>
    </source>
</evidence>
<evidence type="ECO:0000259" key="12">
    <source>
        <dbReference type="PROSITE" id="PS50102"/>
    </source>
</evidence>
<evidence type="ECO:0000259" key="11">
    <source>
        <dbReference type="PROSITE" id="PS50072"/>
    </source>
</evidence>
<feature type="compositionally biased region" description="Basic and acidic residues" evidence="10">
    <location>
        <begin position="311"/>
        <end position="343"/>
    </location>
</feature>
<keyword evidence="6 9" id="KW-0539">Nucleus</keyword>
<dbReference type="InterPro" id="IPR000504">
    <property type="entry name" value="RRM_dom"/>
</dbReference>
<evidence type="ECO:0000313" key="15">
    <source>
        <dbReference type="Proteomes" id="UP000604825"/>
    </source>
</evidence>
<feature type="domain" description="PPIase cyclophilin-type" evidence="11">
    <location>
        <begin position="1"/>
        <end position="55"/>
    </location>
</feature>
<evidence type="ECO:0000256" key="5">
    <source>
        <dbReference type="ARBA" id="ARBA00023235"/>
    </source>
</evidence>
<evidence type="ECO:0000256" key="10">
    <source>
        <dbReference type="SAM" id="MobiDB-lite"/>
    </source>
</evidence>
<dbReference type="GO" id="GO:0008270">
    <property type="term" value="F:zinc ion binding"/>
    <property type="evidence" value="ECO:0007669"/>
    <property type="project" value="UniProtKB-KW"/>
</dbReference>
<comment type="catalytic activity">
    <reaction evidence="1 9">
        <text>[protein]-peptidylproline (omega=180) = [protein]-peptidylproline (omega=0)</text>
        <dbReference type="Rhea" id="RHEA:16237"/>
        <dbReference type="Rhea" id="RHEA-COMP:10747"/>
        <dbReference type="Rhea" id="RHEA-COMP:10748"/>
        <dbReference type="ChEBI" id="CHEBI:83833"/>
        <dbReference type="ChEBI" id="CHEBI:83834"/>
        <dbReference type="EC" id="5.2.1.8"/>
    </reaction>
</comment>
<evidence type="ECO:0000256" key="4">
    <source>
        <dbReference type="ARBA" id="ARBA00023110"/>
    </source>
</evidence>
<keyword evidence="15" id="KW-1185">Reference proteome</keyword>
<feature type="domain" description="RRM" evidence="12">
    <location>
        <begin position="136"/>
        <end position="232"/>
    </location>
</feature>
<feature type="region of interest" description="Disordered" evidence="10">
    <location>
        <begin position="70"/>
        <end position="97"/>
    </location>
</feature>
<sequence length="363" mass="41591">MFYITLRDDLDYLDDKHTVFGMVAEGFNTLLKINEAYVDDKGRPFKNIRIKHTYVLDDPFDDPPQLAELIPENSSKGKPRDEIGEERLEDNYVPPDETAAPEKLEEMIRAKEAHTNAVALQIMGDIPDAEIKPPDNVLFVRPINPVTQDEDLYTIFSRFGTVTSAEIIRDKKTGHSLGFAFIEFETKEACLRMCIFPVSGQNRRFSCECVFAVMMKKCLIDDRRIEVDFGQSAFKSWSQFRQSKRDAKRDYMIPFLIAHGCFRCGAPHHLARDCDQDGGQKNKGLLKGKNTKHSGNYGRCYDLVFHEDSAHSDTKDHENGHRIKIQRVDDQRSEQPSRGDHGRKTVRKTTVIGKEAGMVKMRR</sequence>
<dbReference type="SMART" id="SM00343">
    <property type="entry name" value="ZnF_C2HC"/>
    <property type="match status" value="1"/>
</dbReference>
<comment type="similarity">
    <text evidence="9">Belongs to the cyclophilin-type PPIase family. PPIL4 subfamily.</text>
</comment>
<reference evidence="14" key="1">
    <citation type="submission" date="2020-10" db="EMBL/GenBank/DDBJ databases">
        <authorList>
            <person name="Han B."/>
            <person name="Lu T."/>
            <person name="Zhao Q."/>
            <person name="Huang X."/>
            <person name="Zhao Y."/>
        </authorList>
    </citation>
    <scope>NUCLEOTIDE SEQUENCE</scope>
</reference>
<evidence type="ECO:0000256" key="8">
    <source>
        <dbReference type="PROSITE-ProRule" id="PRU00176"/>
    </source>
</evidence>
<dbReference type="InterPro" id="IPR029000">
    <property type="entry name" value="Cyclophilin-like_dom_sf"/>
</dbReference>
<dbReference type="OrthoDB" id="2083at2759"/>
<dbReference type="GO" id="GO:0005634">
    <property type="term" value="C:nucleus"/>
    <property type="evidence" value="ECO:0007669"/>
    <property type="project" value="UniProtKB-SubCell"/>
</dbReference>
<evidence type="ECO:0000256" key="9">
    <source>
        <dbReference type="RuleBase" id="RU365081"/>
    </source>
</evidence>
<protein>
    <recommendedName>
        <fullName evidence="9">Peptidyl-prolyl cis-trans isomerase</fullName>
        <shortName evidence="9">PPIase</shortName>
        <ecNumber evidence="9">5.2.1.8</ecNumber>
    </recommendedName>
</protein>
<dbReference type="PROSITE" id="PS50102">
    <property type="entry name" value="RRM"/>
    <property type="match status" value="1"/>
</dbReference>
<dbReference type="PANTHER" id="PTHR45843:SF1">
    <property type="entry name" value="PEPTIDYL-PROLYL CIS-TRANS ISOMERASE-LIKE 4"/>
    <property type="match status" value="1"/>
</dbReference>
<dbReference type="Proteomes" id="UP000604825">
    <property type="component" value="Unassembled WGS sequence"/>
</dbReference>
<dbReference type="Gene3D" id="3.30.70.330">
    <property type="match status" value="1"/>
</dbReference>
<dbReference type="PROSITE" id="PS50072">
    <property type="entry name" value="CSA_PPIASE_2"/>
    <property type="match status" value="1"/>
</dbReference>
<name>A0A811SBQ0_9POAL</name>
<dbReference type="SUPFAM" id="SSF54928">
    <property type="entry name" value="RNA-binding domain, RBD"/>
    <property type="match status" value="1"/>
</dbReference>
<evidence type="ECO:0000259" key="13">
    <source>
        <dbReference type="PROSITE" id="PS50158"/>
    </source>
</evidence>
<dbReference type="PANTHER" id="PTHR45843">
    <property type="entry name" value="PEPTIDYL-PROLYL CIS-TRANS ISOMERASE-LIKE 4"/>
    <property type="match status" value="1"/>
</dbReference>
<dbReference type="InterPro" id="IPR002130">
    <property type="entry name" value="Cyclophilin-type_PPIase_dom"/>
</dbReference>
<comment type="function">
    <text evidence="9">PPIases accelerate the folding of proteins. It catalyzes the cis-trans isomerization of proline imidic peptide bonds in oligopeptides.</text>
</comment>
<dbReference type="EMBL" id="CAJGYO010000019">
    <property type="protein sequence ID" value="CAD6338723.1"/>
    <property type="molecule type" value="Genomic_DNA"/>
</dbReference>
<dbReference type="SMART" id="SM00360">
    <property type="entry name" value="RRM"/>
    <property type="match status" value="1"/>
</dbReference>
<keyword evidence="4 9" id="KW-0697">Rotamase</keyword>
<evidence type="ECO:0000256" key="7">
    <source>
        <dbReference type="PROSITE-ProRule" id="PRU00047"/>
    </source>
</evidence>